<dbReference type="Proteomes" id="UP000799755">
    <property type="component" value="Unassembled WGS sequence"/>
</dbReference>
<reference evidence="1" key="1">
    <citation type="journal article" date="2020" name="Stud. Mycol.">
        <title>101 Dothideomycetes genomes: a test case for predicting lifestyles and emergence of pathogens.</title>
        <authorList>
            <person name="Haridas S."/>
            <person name="Albert R."/>
            <person name="Binder M."/>
            <person name="Bloem J."/>
            <person name="Labutti K."/>
            <person name="Salamov A."/>
            <person name="Andreopoulos B."/>
            <person name="Baker S."/>
            <person name="Barry K."/>
            <person name="Bills G."/>
            <person name="Bluhm B."/>
            <person name="Cannon C."/>
            <person name="Castanera R."/>
            <person name="Culley D."/>
            <person name="Daum C."/>
            <person name="Ezra D."/>
            <person name="Gonzalez J."/>
            <person name="Henrissat B."/>
            <person name="Kuo A."/>
            <person name="Liang C."/>
            <person name="Lipzen A."/>
            <person name="Lutzoni F."/>
            <person name="Magnuson J."/>
            <person name="Mondo S."/>
            <person name="Nolan M."/>
            <person name="Ohm R."/>
            <person name="Pangilinan J."/>
            <person name="Park H.-J."/>
            <person name="Ramirez L."/>
            <person name="Alfaro M."/>
            <person name="Sun H."/>
            <person name="Tritt A."/>
            <person name="Yoshinaga Y."/>
            <person name="Zwiers L.-H."/>
            <person name="Turgeon B."/>
            <person name="Goodwin S."/>
            <person name="Spatafora J."/>
            <person name="Crous P."/>
            <person name="Grigoriev I."/>
        </authorList>
    </citation>
    <scope>NUCLEOTIDE SEQUENCE</scope>
    <source>
        <strain evidence="1">ATCC 200398</strain>
    </source>
</reference>
<sequence>MAVNPTITLHTGDHQLNLRLAVEFLGSHPDVKFIHYHWADLSGVLRVRILPTDHSLRLIRQHRPLQAGAFSLIGFAQGPSLPRNFRPGGVNGLWPDWSSLRLLKHGHASVLCNVSEEASGHTDVNPSAPFLRCPRSMLQSLLNKVESELRVSLLVGFEMEFHLMDEKDRQQALTGDGPAGYNYWSSASAMRDSRGKCLGECVEALQAADIYVEQFHAESARNSYEIATGPLSVLSAVDTWNQSLEIVKQTAVQHGFQATFLPKPFARLYCLGQHVHLSVHVDECDSDEKVQEIQESFLAGILRRLPLLCGYGMPSRDSFKRHGLAFSGWVTRGTQNRGAPIREIDKGHWELKTIDGTANFYLVLATFIAAGVLGVQESEALVWRDNRDFLANLDGAEMKQLQLETQLPATLKEALHLCASNHMGLDVLLGPQLLDFFTAVKKGEEKCLENMTDMEQKIMYLENF</sequence>
<organism evidence="1 2">
    <name type="scientific">Lindgomyces ingoldianus</name>
    <dbReference type="NCBI Taxonomy" id="673940"/>
    <lineage>
        <taxon>Eukaryota</taxon>
        <taxon>Fungi</taxon>
        <taxon>Dikarya</taxon>
        <taxon>Ascomycota</taxon>
        <taxon>Pezizomycotina</taxon>
        <taxon>Dothideomycetes</taxon>
        <taxon>Pleosporomycetidae</taxon>
        <taxon>Pleosporales</taxon>
        <taxon>Lindgomycetaceae</taxon>
        <taxon>Lindgomyces</taxon>
    </lineage>
</organism>
<keyword evidence="1" id="KW-0808">Transferase</keyword>
<accession>A0ACB6R9N2</accession>
<proteinExistence type="predicted"/>
<dbReference type="EMBL" id="MU003495">
    <property type="protein sequence ID" value="KAF2476028.1"/>
    <property type="molecule type" value="Genomic_DNA"/>
</dbReference>
<protein>
    <submittedName>
        <fullName evidence="1">Glutamine synthetase/guanido kinase</fullName>
    </submittedName>
</protein>
<comment type="caution">
    <text evidence="1">The sequence shown here is derived from an EMBL/GenBank/DDBJ whole genome shotgun (WGS) entry which is preliminary data.</text>
</comment>
<gene>
    <name evidence="1" type="ORF">BDR25DRAFT_278791</name>
</gene>
<keyword evidence="1" id="KW-0418">Kinase</keyword>
<name>A0ACB6R9N2_9PLEO</name>
<evidence type="ECO:0000313" key="2">
    <source>
        <dbReference type="Proteomes" id="UP000799755"/>
    </source>
</evidence>
<evidence type="ECO:0000313" key="1">
    <source>
        <dbReference type="EMBL" id="KAF2476028.1"/>
    </source>
</evidence>
<keyword evidence="2" id="KW-1185">Reference proteome</keyword>